<evidence type="ECO:0000256" key="2">
    <source>
        <dbReference type="ARBA" id="ARBA00022448"/>
    </source>
</evidence>
<dbReference type="SUPFAM" id="SSF53850">
    <property type="entry name" value="Periplasmic binding protein-like II"/>
    <property type="match status" value="1"/>
</dbReference>
<evidence type="ECO:0000313" key="8">
    <source>
        <dbReference type="EMBL" id="MEW9264754.1"/>
    </source>
</evidence>
<dbReference type="EMBL" id="JBFNQN010000005">
    <property type="protein sequence ID" value="MEW9264754.1"/>
    <property type="molecule type" value="Genomic_DNA"/>
</dbReference>
<evidence type="ECO:0000256" key="4">
    <source>
        <dbReference type="RuleBase" id="RU003744"/>
    </source>
</evidence>
<name>A0ABV3P552_9ACTN</name>
<reference evidence="8 9" key="1">
    <citation type="submission" date="2024-07" db="EMBL/GenBank/DDBJ databases">
        <authorList>
            <person name="Thanompreechachai J."/>
            <person name="Duangmal K."/>
        </authorList>
    </citation>
    <scope>NUCLEOTIDE SEQUENCE [LARGE SCALE GENOMIC DNA]</scope>
    <source>
        <strain evidence="8 9">KCTC 19886</strain>
    </source>
</reference>
<feature type="domain" description="Solute-binding protein family 3/N-terminal" evidence="7">
    <location>
        <begin position="60"/>
        <end position="284"/>
    </location>
</feature>
<dbReference type="RefSeq" id="WP_367637553.1">
    <property type="nucleotide sequence ID" value="NZ_JBFNQN010000005.1"/>
</dbReference>
<organism evidence="8 9">
    <name type="scientific">Kineococcus endophyticus</name>
    <dbReference type="NCBI Taxonomy" id="1181883"/>
    <lineage>
        <taxon>Bacteria</taxon>
        <taxon>Bacillati</taxon>
        <taxon>Actinomycetota</taxon>
        <taxon>Actinomycetes</taxon>
        <taxon>Kineosporiales</taxon>
        <taxon>Kineosporiaceae</taxon>
        <taxon>Kineococcus</taxon>
    </lineage>
</organism>
<comment type="similarity">
    <text evidence="1 4">Belongs to the bacterial solute-binding protein 3 family.</text>
</comment>
<feature type="chain" id="PRO_5046436476" evidence="6">
    <location>
        <begin position="24"/>
        <end position="302"/>
    </location>
</feature>
<dbReference type="PROSITE" id="PS51257">
    <property type="entry name" value="PROKAR_LIPOPROTEIN"/>
    <property type="match status" value="1"/>
</dbReference>
<keyword evidence="9" id="KW-1185">Reference proteome</keyword>
<proteinExistence type="inferred from homology"/>
<evidence type="ECO:0000259" key="7">
    <source>
        <dbReference type="SMART" id="SM00062"/>
    </source>
</evidence>
<evidence type="ECO:0000256" key="6">
    <source>
        <dbReference type="SAM" id="SignalP"/>
    </source>
</evidence>
<sequence length="302" mass="31505">MRTLRSLTLAGTAAALLALTACGGGGGQLSGEDAADQPTAEASASFEAGTKMADISSAKKITIGTKFDQPGFGEANLENKPEGFDVDVAEYIAAKLGVGPDAISWVPAPSAQREDLIANGDVDLVVATYTINDKRKERITFAGPYYVAGQQIMVAKDNTTITGPDSLKTNPDQKICSVTGSTPAENIRQYLADPGQLVEFAGYSDCAAQLQSGQVAAVTTDNVILTGLVAKSNDAFKLVGEQFTEEPYGIGIAKGDTAFCEFINSTLKEMSDDGSYKEAWEATAGNYEGTELPTLPTADACA</sequence>
<protein>
    <submittedName>
        <fullName evidence="8">Glutamate ABC transporter substrate-binding protein</fullName>
    </submittedName>
</protein>
<dbReference type="Proteomes" id="UP001555826">
    <property type="component" value="Unassembled WGS sequence"/>
</dbReference>
<dbReference type="PROSITE" id="PS01039">
    <property type="entry name" value="SBP_BACTERIAL_3"/>
    <property type="match status" value="1"/>
</dbReference>
<keyword evidence="3 6" id="KW-0732">Signal</keyword>
<dbReference type="PANTHER" id="PTHR30085">
    <property type="entry name" value="AMINO ACID ABC TRANSPORTER PERMEASE"/>
    <property type="match status" value="1"/>
</dbReference>
<feature type="signal peptide" evidence="6">
    <location>
        <begin position="1"/>
        <end position="23"/>
    </location>
</feature>
<dbReference type="InterPro" id="IPR018313">
    <property type="entry name" value="SBP_3_CS"/>
</dbReference>
<dbReference type="SMART" id="SM00062">
    <property type="entry name" value="PBPb"/>
    <property type="match status" value="1"/>
</dbReference>
<keyword evidence="2" id="KW-0813">Transport</keyword>
<comment type="caution">
    <text evidence="8">The sequence shown here is derived from an EMBL/GenBank/DDBJ whole genome shotgun (WGS) entry which is preliminary data.</text>
</comment>
<dbReference type="PANTHER" id="PTHR30085:SF6">
    <property type="entry name" value="ABC TRANSPORTER GLUTAMINE-BINDING PROTEIN GLNH"/>
    <property type="match status" value="1"/>
</dbReference>
<gene>
    <name evidence="8" type="ORF">AB1207_08340</name>
</gene>
<dbReference type="InterPro" id="IPR001638">
    <property type="entry name" value="Solute-binding_3/MltF_N"/>
</dbReference>
<evidence type="ECO:0000313" key="9">
    <source>
        <dbReference type="Proteomes" id="UP001555826"/>
    </source>
</evidence>
<evidence type="ECO:0000256" key="1">
    <source>
        <dbReference type="ARBA" id="ARBA00010333"/>
    </source>
</evidence>
<evidence type="ECO:0000256" key="5">
    <source>
        <dbReference type="SAM" id="MobiDB-lite"/>
    </source>
</evidence>
<evidence type="ECO:0000256" key="3">
    <source>
        <dbReference type="ARBA" id="ARBA00022729"/>
    </source>
</evidence>
<dbReference type="Pfam" id="PF00497">
    <property type="entry name" value="SBP_bac_3"/>
    <property type="match status" value="1"/>
</dbReference>
<dbReference type="CDD" id="cd13690">
    <property type="entry name" value="PBP2_GluB"/>
    <property type="match status" value="1"/>
</dbReference>
<feature type="region of interest" description="Disordered" evidence="5">
    <location>
        <begin position="27"/>
        <end position="46"/>
    </location>
</feature>
<accession>A0ABV3P552</accession>
<dbReference type="Gene3D" id="3.40.190.10">
    <property type="entry name" value="Periplasmic binding protein-like II"/>
    <property type="match status" value="2"/>
</dbReference>
<dbReference type="InterPro" id="IPR051455">
    <property type="entry name" value="Bact_solute-bind_prot3"/>
</dbReference>